<dbReference type="Gene3D" id="3.40.50.300">
    <property type="entry name" value="P-loop containing nucleotide triphosphate hydrolases"/>
    <property type="match status" value="1"/>
</dbReference>
<name>A0A419TBY3_9FIRM</name>
<evidence type="ECO:0000256" key="6">
    <source>
        <dbReference type="ARBA" id="ARBA00023136"/>
    </source>
</evidence>
<dbReference type="InterPro" id="IPR017871">
    <property type="entry name" value="ABC_transporter-like_CS"/>
</dbReference>
<dbReference type="AlphaFoldDB" id="A0A419TBY3"/>
<keyword evidence="3" id="KW-0547">Nucleotide-binding</keyword>
<dbReference type="SUPFAM" id="SSF52540">
    <property type="entry name" value="P-loop containing nucleoside triphosphate hydrolases"/>
    <property type="match status" value="1"/>
</dbReference>
<gene>
    <name evidence="10" type="ORF">BET01_00950</name>
</gene>
<evidence type="ECO:0000256" key="4">
    <source>
        <dbReference type="ARBA" id="ARBA00022840"/>
    </source>
</evidence>
<dbReference type="EMBL" id="MCIA01000001">
    <property type="protein sequence ID" value="RKD34955.1"/>
    <property type="molecule type" value="Genomic_DNA"/>
</dbReference>
<feature type="domain" description="ABC transporter" evidence="8">
    <location>
        <begin position="334"/>
        <end position="567"/>
    </location>
</feature>
<protein>
    <submittedName>
        <fullName evidence="10">ABC transporter ATP-binding protein</fullName>
    </submittedName>
</protein>
<dbReference type="InterPro" id="IPR036640">
    <property type="entry name" value="ABC1_TM_sf"/>
</dbReference>
<dbReference type="FunFam" id="3.40.50.300:FF:001443">
    <property type="entry name" value="ABC transporter, ATP-binding protein"/>
    <property type="match status" value="1"/>
</dbReference>
<keyword evidence="2 7" id="KW-0812">Transmembrane</keyword>
<dbReference type="GO" id="GO:0005524">
    <property type="term" value="F:ATP binding"/>
    <property type="evidence" value="ECO:0007669"/>
    <property type="project" value="UniProtKB-KW"/>
</dbReference>
<dbReference type="InterPro" id="IPR003593">
    <property type="entry name" value="AAA+_ATPase"/>
</dbReference>
<feature type="transmembrane region" description="Helical" evidence="7">
    <location>
        <begin position="273"/>
        <end position="289"/>
    </location>
</feature>
<dbReference type="PROSITE" id="PS00211">
    <property type="entry name" value="ABC_TRANSPORTER_1"/>
    <property type="match status" value="1"/>
</dbReference>
<feature type="transmembrane region" description="Helical" evidence="7">
    <location>
        <begin position="231"/>
        <end position="253"/>
    </location>
</feature>
<dbReference type="Pfam" id="PF00664">
    <property type="entry name" value="ABC_membrane"/>
    <property type="match status" value="1"/>
</dbReference>
<evidence type="ECO:0000256" key="5">
    <source>
        <dbReference type="ARBA" id="ARBA00022989"/>
    </source>
</evidence>
<dbReference type="InterPro" id="IPR039421">
    <property type="entry name" value="Type_1_exporter"/>
</dbReference>
<dbReference type="OrthoDB" id="9762778at2"/>
<evidence type="ECO:0000256" key="2">
    <source>
        <dbReference type="ARBA" id="ARBA00022692"/>
    </source>
</evidence>
<dbReference type="CDD" id="cd07346">
    <property type="entry name" value="ABC_6TM_exporters"/>
    <property type="match status" value="1"/>
</dbReference>
<dbReference type="GO" id="GO:0016887">
    <property type="term" value="F:ATP hydrolysis activity"/>
    <property type="evidence" value="ECO:0007669"/>
    <property type="project" value="InterPro"/>
</dbReference>
<dbReference type="GO" id="GO:0005886">
    <property type="term" value="C:plasma membrane"/>
    <property type="evidence" value="ECO:0007669"/>
    <property type="project" value="UniProtKB-SubCell"/>
</dbReference>
<keyword evidence="11" id="KW-1185">Reference proteome</keyword>
<organism evidence="10 11">
    <name type="scientific">Lacrimispora algidixylanolytica</name>
    <dbReference type="NCBI Taxonomy" id="94868"/>
    <lineage>
        <taxon>Bacteria</taxon>
        <taxon>Bacillati</taxon>
        <taxon>Bacillota</taxon>
        <taxon>Clostridia</taxon>
        <taxon>Lachnospirales</taxon>
        <taxon>Lachnospiraceae</taxon>
        <taxon>Lacrimispora</taxon>
    </lineage>
</organism>
<feature type="transmembrane region" description="Helical" evidence="7">
    <location>
        <begin position="161"/>
        <end position="179"/>
    </location>
</feature>
<evidence type="ECO:0000256" key="3">
    <source>
        <dbReference type="ARBA" id="ARBA00022741"/>
    </source>
</evidence>
<dbReference type="Proteomes" id="UP000284277">
    <property type="component" value="Unassembled WGS sequence"/>
</dbReference>
<dbReference type="InterPro" id="IPR003439">
    <property type="entry name" value="ABC_transporter-like_ATP-bd"/>
</dbReference>
<keyword evidence="6 7" id="KW-0472">Membrane</keyword>
<sequence>MLKNTFSLTDKGYSNVRKGILLTALHNISVMLPAVLLMLLASDMVQKYFGKSTKSIPLFPYWSMALLLLLFIYWVYRWTYKETYVAAYEESANARISLAEKIRKLPLSYFGNRDLSDLTSTLMDDTTTVEHTLATGLCELFGGIISSTVILLTLFCYDWRMSLSLFICLPISLSVLAISHKVSSSSNRKNRNAKLGVSECIQEYLENIKLVQTSPQKESYRMRVEQKIKKVVHTAMVYELIMGIFISSAYNILRVGLGLVVVTGSYLVTHGELDFIGFLLFLFVAARIYDPLTTVFFKIGEFFYSLVSASRIREIRDYPAQTGKQVIVLNSFDITFDHVSFAYNTDTVLHDVSFVAEQGQITALVGPSGCGKSTLSKLASRFWDVSDGRILIDGKNINEIDPETLLSYFSIVFQDVVLFNDTIYNNIKIGKLEATKEEIIAAAQMARCEDFILKLPHGYDTVIGENGKTLSGGERQRISIARAFLKNAPIVLLDEATASLDPENETLIQEAIGKLTRNKTVLIIAHRLRSIEDCDKIVVLNAGKIQEMGRHQELMESNGLYHHLFELQRESSVWGVGAMKQT</sequence>
<keyword evidence="5 7" id="KW-1133">Transmembrane helix</keyword>
<dbReference type="GO" id="GO:0140359">
    <property type="term" value="F:ABC-type transporter activity"/>
    <property type="evidence" value="ECO:0007669"/>
    <property type="project" value="InterPro"/>
</dbReference>
<dbReference type="PROSITE" id="PS50929">
    <property type="entry name" value="ABC_TM1F"/>
    <property type="match status" value="1"/>
</dbReference>
<feature type="domain" description="ABC transmembrane type-1" evidence="9">
    <location>
        <begin position="19"/>
        <end position="302"/>
    </location>
</feature>
<dbReference type="PANTHER" id="PTHR24221:SF397">
    <property type="entry name" value="ABC TRANSPORTER, ATP-BINDING TRANSMEMBRANE PROTEIN"/>
    <property type="match status" value="1"/>
</dbReference>
<evidence type="ECO:0000259" key="8">
    <source>
        <dbReference type="PROSITE" id="PS50893"/>
    </source>
</evidence>
<dbReference type="PROSITE" id="PS50893">
    <property type="entry name" value="ABC_TRANSPORTER_2"/>
    <property type="match status" value="1"/>
</dbReference>
<dbReference type="RefSeq" id="WP_120194890.1">
    <property type="nucleotide sequence ID" value="NZ_MCIA01000001.1"/>
</dbReference>
<dbReference type="InterPro" id="IPR027417">
    <property type="entry name" value="P-loop_NTPase"/>
</dbReference>
<evidence type="ECO:0000313" key="11">
    <source>
        <dbReference type="Proteomes" id="UP000284277"/>
    </source>
</evidence>
<reference evidence="10 11" key="1">
    <citation type="submission" date="2016-08" db="EMBL/GenBank/DDBJ databases">
        <title>A new outlook on sporulation: Clostridium algidixylanolyticum.</title>
        <authorList>
            <person name="Poppleton D.I."/>
            <person name="Gribaldo S."/>
        </authorList>
    </citation>
    <scope>NUCLEOTIDE SEQUENCE [LARGE SCALE GENOMIC DNA]</scope>
    <source>
        <strain evidence="10 11">SPL73</strain>
    </source>
</reference>
<dbReference type="Gene3D" id="1.20.1560.10">
    <property type="entry name" value="ABC transporter type 1, transmembrane domain"/>
    <property type="match status" value="1"/>
</dbReference>
<dbReference type="PANTHER" id="PTHR24221">
    <property type="entry name" value="ATP-BINDING CASSETTE SUB-FAMILY B"/>
    <property type="match status" value="1"/>
</dbReference>
<comment type="caution">
    <text evidence="10">The sequence shown here is derived from an EMBL/GenBank/DDBJ whole genome shotgun (WGS) entry which is preliminary data.</text>
</comment>
<dbReference type="SUPFAM" id="SSF90123">
    <property type="entry name" value="ABC transporter transmembrane region"/>
    <property type="match status" value="1"/>
</dbReference>
<accession>A0A419TBY3</accession>
<evidence type="ECO:0000256" key="7">
    <source>
        <dbReference type="SAM" id="Phobius"/>
    </source>
</evidence>
<feature type="transmembrane region" description="Helical" evidence="7">
    <location>
        <begin position="133"/>
        <end position="155"/>
    </location>
</feature>
<evidence type="ECO:0000256" key="1">
    <source>
        <dbReference type="ARBA" id="ARBA00004651"/>
    </source>
</evidence>
<proteinExistence type="predicted"/>
<evidence type="ECO:0000259" key="9">
    <source>
        <dbReference type="PROSITE" id="PS50929"/>
    </source>
</evidence>
<dbReference type="GO" id="GO:0034040">
    <property type="term" value="F:ATPase-coupled lipid transmembrane transporter activity"/>
    <property type="evidence" value="ECO:0007669"/>
    <property type="project" value="TreeGrafter"/>
</dbReference>
<evidence type="ECO:0000313" key="10">
    <source>
        <dbReference type="EMBL" id="RKD34955.1"/>
    </source>
</evidence>
<keyword evidence="4 10" id="KW-0067">ATP-binding</keyword>
<dbReference type="SMART" id="SM00382">
    <property type="entry name" value="AAA"/>
    <property type="match status" value="1"/>
</dbReference>
<feature type="transmembrane region" description="Helical" evidence="7">
    <location>
        <begin position="20"/>
        <end position="39"/>
    </location>
</feature>
<dbReference type="Pfam" id="PF00005">
    <property type="entry name" value="ABC_tran"/>
    <property type="match status" value="1"/>
</dbReference>
<dbReference type="InterPro" id="IPR011527">
    <property type="entry name" value="ABC1_TM_dom"/>
</dbReference>
<comment type="subcellular location">
    <subcellularLocation>
        <location evidence="1">Cell membrane</location>
        <topology evidence="1">Multi-pass membrane protein</topology>
    </subcellularLocation>
</comment>
<feature type="transmembrane region" description="Helical" evidence="7">
    <location>
        <begin position="59"/>
        <end position="76"/>
    </location>
</feature>